<dbReference type="InterPro" id="IPR050386">
    <property type="entry name" value="Glycosyl_hydrolase_5"/>
</dbReference>
<dbReference type="SUPFAM" id="SSF51445">
    <property type="entry name" value="(Trans)glycosidases"/>
    <property type="match status" value="1"/>
</dbReference>
<dbReference type="EMBL" id="MCFC01000051">
    <property type="protein sequence ID" value="ORY26053.1"/>
    <property type="molecule type" value="Genomic_DNA"/>
</dbReference>
<dbReference type="InParanoid" id="A0A1Y2ATZ4"/>
<dbReference type="GO" id="GO:0009986">
    <property type="term" value="C:cell surface"/>
    <property type="evidence" value="ECO:0007669"/>
    <property type="project" value="TreeGrafter"/>
</dbReference>
<evidence type="ECO:0000256" key="1">
    <source>
        <dbReference type="ARBA" id="ARBA00005641"/>
    </source>
</evidence>
<gene>
    <name evidence="6" type="ORF">BCR39DRAFT_450537</name>
</gene>
<evidence type="ECO:0000313" key="6">
    <source>
        <dbReference type="EMBL" id="ORY26053.1"/>
    </source>
</evidence>
<evidence type="ECO:0000259" key="5">
    <source>
        <dbReference type="Pfam" id="PF00150"/>
    </source>
</evidence>
<name>A0A1Y2ATZ4_9TREE</name>
<keyword evidence="7" id="KW-1185">Reference proteome</keyword>
<sequence>EVIRGVNLGGWLLTEQWITPSVYDSIADDEWSLCNVLGKKKCLSTLESHWSSFFTRDDFVDIKAAGLNALRIPIGYWAVDLKDEEPYVSGQYPYLIQAVQWAQELGLSVLIDLHGAPGSQNG</sequence>
<evidence type="ECO:0000256" key="4">
    <source>
        <dbReference type="RuleBase" id="RU361153"/>
    </source>
</evidence>
<dbReference type="PANTHER" id="PTHR31297">
    <property type="entry name" value="GLUCAN ENDO-1,6-BETA-GLUCOSIDASE B"/>
    <property type="match status" value="1"/>
</dbReference>
<evidence type="ECO:0000256" key="2">
    <source>
        <dbReference type="ARBA" id="ARBA00022801"/>
    </source>
</evidence>
<dbReference type="Proteomes" id="UP000193986">
    <property type="component" value="Unassembled WGS sequence"/>
</dbReference>
<dbReference type="GO" id="GO:0008422">
    <property type="term" value="F:beta-glucosidase activity"/>
    <property type="evidence" value="ECO:0007669"/>
    <property type="project" value="TreeGrafter"/>
</dbReference>
<comment type="caution">
    <text evidence="6">The sequence shown here is derived from an EMBL/GenBank/DDBJ whole genome shotgun (WGS) entry which is preliminary data.</text>
</comment>
<dbReference type="GO" id="GO:0005576">
    <property type="term" value="C:extracellular region"/>
    <property type="evidence" value="ECO:0007669"/>
    <property type="project" value="TreeGrafter"/>
</dbReference>
<feature type="non-terminal residue" evidence="6">
    <location>
        <position position="1"/>
    </location>
</feature>
<dbReference type="STRING" id="71784.A0A1Y2ATZ4"/>
<evidence type="ECO:0000256" key="3">
    <source>
        <dbReference type="ARBA" id="ARBA00023295"/>
    </source>
</evidence>
<dbReference type="GO" id="GO:0009251">
    <property type="term" value="P:glucan catabolic process"/>
    <property type="evidence" value="ECO:0007669"/>
    <property type="project" value="TreeGrafter"/>
</dbReference>
<keyword evidence="2 4" id="KW-0378">Hydrolase</keyword>
<dbReference type="Pfam" id="PF00150">
    <property type="entry name" value="Cellulase"/>
    <property type="match status" value="1"/>
</dbReference>
<keyword evidence="3 4" id="KW-0326">Glycosidase</keyword>
<dbReference type="InterPro" id="IPR017853">
    <property type="entry name" value="GH"/>
</dbReference>
<dbReference type="AlphaFoldDB" id="A0A1Y2ATZ4"/>
<reference evidence="6 7" key="1">
    <citation type="submission" date="2016-07" db="EMBL/GenBank/DDBJ databases">
        <title>Pervasive Adenine N6-methylation of Active Genes in Fungi.</title>
        <authorList>
            <consortium name="DOE Joint Genome Institute"/>
            <person name="Mondo S.J."/>
            <person name="Dannebaum R.O."/>
            <person name="Kuo R.C."/>
            <person name="Labutti K."/>
            <person name="Haridas S."/>
            <person name="Kuo A."/>
            <person name="Salamov A."/>
            <person name="Ahrendt S.R."/>
            <person name="Lipzen A."/>
            <person name="Sullivan W."/>
            <person name="Andreopoulos W.B."/>
            <person name="Clum A."/>
            <person name="Lindquist E."/>
            <person name="Daum C."/>
            <person name="Ramamoorthy G.K."/>
            <person name="Gryganskyi A."/>
            <person name="Culley D."/>
            <person name="Magnuson J.K."/>
            <person name="James T.Y."/>
            <person name="O'Malley M.A."/>
            <person name="Stajich J.E."/>
            <person name="Spatafora J.W."/>
            <person name="Visel A."/>
            <person name="Grigoriev I.V."/>
        </authorList>
    </citation>
    <scope>NUCLEOTIDE SEQUENCE [LARGE SCALE GENOMIC DNA]</scope>
    <source>
        <strain evidence="6 7">68-887.2</strain>
    </source>
</reference>
<dbReference type="OrthoDB" id="62120at2759"/>
<feature type="non-terminal residue" evidence="6">
    <location>
        <position position="122"/>
    </location>
</feature>
<dbReference type="InterPro" id="IPR001547">
    <property type="entry name" value="Glyco_hydro_5"/>
</dbReference>
<dbReference type="Gene3D" id="3.20.20.80">
    <property type="entry name" value="Glycosidases"/>
    <property type="match status" value="1"/>
</dbReference>
<proteinExistence type="inferred from homology"/>
<protein>
    <submittedName>
        <fullName evidence="6">Glycoside hydrolase superfamily</fullName>
    </submittedName>
</protein>
<feature type="domain" description="Glycoside hydrolase family 5" evidence="5">
    <location>
        <begin position="43"/>
        <end position="116"/>
    </location>
</feature>
<comment type="similarity">
    <text evidence="1 4">Belongs to the glycosyl hydrolase 5 (cellulase A) family.</text>
</comment>
<organism evidence="6 7">
    <name type="scientific">Naematelia encephala</name>
    <dbReference type="NCBI Taxonomy" id="71784"/>
    <lineage>
        <taxon>Eukaryota</taxon>
        <taxon>Fungi</taxon>
        <taxon>Dikarya</taxon>
        <taxon>Basidiomycota</taxon>
        <taxon>Agaricomycotina</taxon>
        <taxon>Tremellomycetes</taxon>
        <taxon>Tremellales</taxon>
        <taxon>Naemateliaceae</taxon>
        <taxon>Naematelia</taxon>
    </lineage>
</organism>
<evidence type="ECO:0000313" key="7">
    <source>
        <dbReference type="Proteomes" id="UP000193986"/>
    </source>
</evidence>
<accession>A0A1Y2ATZ4</accession>
<dbReference type="PANTHER" id="PTHR31297:SF42">
    <property type="entry name" value="GLYCOSIDE HYDROLASE FAMILY 5 DOMAIN-CONTAINING PROTEIN"/>
    <property type="match status" value="1"/>
</dbReference>